<evidence type="ECO:0000313" key="2">
    <source>
        <dbReference type="EMBL" id="KFB51361.1"/>
    </source>
</evidence>
<dbReference type="OrthoDB" id="4540492at2759"/>
<reference evidence="2 4" key="1">
    <citation type="journal article" date="2014" name="BMC Genomics">
        <title>Genome sequence of Anopheles sinensis provides insight into genetics basis of mosquito competence for malaria parasites.</title>
        <authorList>
            <person name="Zhou D."/>
            <person name="Zhang D."/>
            <person name="Ding G."/>
            <person name="Shi L."/>
            <person name="Hou Q."/>
            <person name="Ye Y."/>
            <person name="Xu Y."/>
            <person name="Zhou H."/>
            <person name="Xiong C."/>
            <person name="Li S."/>
            <person name="Yu J."/>
            <person name="Hong S."/>
            <person name="Yu X."/>
            <person name="Zou P."/>
            <person name="Chen C."/>
            <person name="Chang X."/>
            <person name="Wang W."/>
            <person name="Lv Y."/>
            <person name="Sun Y."/>
            <person name="Ma L."/>
            <person name="Shen B."/>
            <person name="Zhu C."/>
        </authorList>
    </citation>
    <scope>NUCLEOTIDE SEQUENCE [LARGE SCALE GENOMIC DNA]</scope>
</reference>
<dbReference type="Proteomes" id="UP000030765">
    <property type="component" value="Unassembled WGS sequence"/>
</dbReference>
<dbReference type="AlphaFoldDB" id="A0A084WMB7"/>
<keyword evidence="4" id="KW-1185">Reference proteome</keyword>
<feature type="region of interest" description="Disordered" evidence="1">
    <location>
        <begin position="90"/>
        <end position="121"/>
    </location>
</feature>
<organism evidence="2">
    <name type="scientific">Anopheles sinensis</name>
    <name type="common">Mosquito</name>
    <dbReference type="NCBI Taxonomy" id="74873"/>
    <lineage>
        <taxon>Eukaryota</taxon>
        <taxon>Metazoa</taxon>
        <taxon>Ecdysozoa</taxon>
        <taxon>Arthropoda</taxon>
        <taxon>Hexapoda</taxon>
        <taxon>Insecta</taxon>
        <taxon>Pterygota</taxon>
        <taxon>Neoptera</taxon>
        <taxon>Endopterygota</taxon>
        <taxon>Diptera</taxon>
        <taxon>Nematocera</taxon>
        <taxon>Culicoidea</taxon>
        <taxon>Culicidae</taxon>
        <taxon>Anophelinae</taxon>
        <taxon>Anopheles</taxon>
    </lineage>
</organism>
<dbReference type="STRING" id="74873.A0A084WMB7"/>
<evidence type="ECO:0000256" key="1">
    <source>
        <dbReference type="SAM" id="MobiDB-lite"/>
    </source>
</evidence>
<accession>A0A084WMB7</accession>
<evidence type="ECO:0000313" key="4">
    <source>
        <dbReference type="Proteomes" id="UP000030765"/>
    </source>
</evidence>
<dbReference type="EMBL" id="ATLV01024415">
    <property type="status" value="NOT_ANNOTATED_CDS"/>
    <property type="molecule type" value="Genomic_DNA"/>
</dbReference>
<evidence type="ECO:0000313" key="3">
    <source>
        <dbReference type="EnsemblMetazoa" id="ASIC019910-PA"/>
    </source>
</evidence>
<gene>
    <name evidence="2" type="ORF">ZHAS_00019910</name>
</gene>
<dbReference type="VEuPathDB" id="VectorBase:ASIS009591"/>
<dbReference type="EnsemblMetazoa" id="ASIC019910-RA">
    <property type="protein sequence ID" value="ASIC019910-PA"/>
    <property type="gene ID" value="ASIC019910"/>
</dbReference>
<reference evidence="3" key="2">
    <citation type="submission" date="2020-05" db="UniProtKB">
        <authorList>
            <consortium name="EnsemblMetazoa"/>
        </authorList>
    </citation>
    <scope>IDENTIFICATION</scope>
</reference>
<dbReference type="VEuPathDB" id="VectorBase:ASIC019910"/>
<proteinExistence type="predicted"/>
<name>A0A084WMB7_ANOSI</name>
<sequence length="186" mass="19396">MCARTESLDSIRAVFGSATLDGEMGPYPLSDHSNLLGPSSKYVGVGLGYAVPSGGYGGHMPANYGTTTAGTVGTTVAISTNCSPMPLRRARASGRGTGAPSHGNASYGYTQGDGYHGGGGDGGGLPVRDSFRRHSAHGRIVCTDTWSDGLVAFVYPWKIPALQEEADNVTNSVDWPYQHRNSLSKV</sequence>
<protein>
    <submittedName>
        <fullName evidence="2 3">Uncharacterized protein</fullName>
    </submittedName>
</protein>
<dbReference type="EMBL" id="KE525352">
    <property type="protein sequence ID" value="KFB51361.1"/>
    <property type="molecule type" value="Genomic_DNA"/>
</dbReference>